<evidence type="ECO:0000256" key="5">
    <source>
        <dbReference type="ARBA" id="ARBA00022679"/>
    </source>
</evidence>
<dbReference type="Gene3D" id="3.40.35.10">
    <property type="entry name" value="Phosphotransferase system, sorbose subfamily IIB component"/>
    <property type="match status" value="1"/>
</dbReference>
<evidence type="ECO:0000256" key="6">
    <source>
        <dbReference type="ARBA" id="ARBA00022683"/>
    </source>
</evidence>
<keyword evidence="3" id="KW-0963">Cytoplasm</keyword>
<evidence type="ECO:0000313" key="10">
    <source>
        <dbReference type="Proteomes" id="UP001464378"/>
    </source>
</evidence>
<keyword evidence="4 9" id="KW-0762">Sugar transport</keyword>
<evidence type="ECO:0000256" key="2">
    <source>
        <dbReference type="ARBA" id="ARBA00022448"/>
    </source>
</evidence>
<feature type="domain" description="PTS EIIB type-4" evidence="8">
    <location>
        <begin position="1"/>
        <end position="152"/>
    </location>
</feature>
<dbReference type="InterPro" id="IPR036667">
    <property type="entry name" value="PTS_IIB_sorbose-sp_sf"/>
</dbReference>
<dbReference type="RefSeq" id="WP_349231408.1">
    <property type="nucleotide sequence ID" value="NZ_JBBMFK010000008.1"/>
</dbReference>
<evidence type="ECO:0000256" key="7">
    <source>
        <dbReference type="ARBA" id="ARBA00022777"/>
    </source>
</evidence>
<gene>
    <name evidence="9" type="ORF">WMO64_06335</name>
</gene>
<dbReference type="Pfam" id="PF03830">
    <property type="entry name" value="PTSIIB_sorb"/>
    <property type="match status" value="1"/>
</dbReference>
<comment type="subcellular location">
    <subcellularLocation>
        <location evidence="1">Cytoplasm</location>
    </subcellularLocation>
</comment>
<comment type="caution">
    <text evidence="9">The sequence shown here is derived from an EMBL/GenBank/DDBJ whole genome shotgun (WGS) entry which is preliminary data.</text>
</comment>
<reference evidence="9 10" key="1">
    <citation type="submission" date="2024-03" db="EMBL/GenBank/DDBJ databases">
        <title>Human intestinal bacterial collection.</title>
        <authorList>
            <person name="Pauvert C."/>
            <person name="Hitch T.C.A."/>
            <person name="Clavel T."/>
        </authorList>
    </citation>
    <scope>NUCLEOTIDE SEQUENCE [LARGE SCALE GENOMIC DNA]</scope>
    <source>
        <strain evidence="9 10">CLA-AP-H29</strain>
    </source>
</reference>
<dbReference type="InterPro" id="IPR004720">
    <property type="entry name" value="PTS_IIB_sorbose-sp"/>
</dbReference>
<keyword evidence="2" id="KW-0813">Transport</keyword>
<dbReference type="PROSITE" id="PS51101">
    <property type="entry name" value="PTS_EIIB_TYPE_4"/>
    <property type="match status" value="1"/>
</dbReference>
<organism evidence="9 10">
    <name type="scientific">Pseudoflavonifractor intestinihominis</name>
    <dbReference type="NCBI Taxonomy" id="3133171"/>
    <lineage>
        <taxon>Bacteria</taxon>
        <taxon>Bacillati</taxon>
        <taxon>Bacillota</taxon>
        <taxon>Clostridia</taxon>
        <taxon>Eubacteriales</taxon>
        <taxon>Oscillospiraceae</taxon>
        <taxon>Pseudoflavonifractor</taxon>
    </lineage>
</organism>
<keyword evidence="10" id="KW-1185">Reference proteome</keyword>
<proteinExistence type="predicted"/>
<name>A0ABV1EAN0_9FIRM</name>
<keyword evidence="7" id="KW-0418">Kinase</keyword>
<dbReference type="SUPFAM" id="SSF52728">
    <property type="entry name" value="PTS IIb component"/>
    <property type="match status" value="1"/>
</dbReference>
<dbReference type="Proteomes" id="UP001464378">
    <property type="component" value="Unassembled WGS sequence"/>
</dbReference>
<keyword evidence="5" id="KW-0808">Transferase</keyword>
<evidence type="ECO:0000259" key="8">
    <source>
        <dbReference type="PROSITE" id="PS51101"/>
    </source>
</evidence>
<keyword evidence="6" id="KW-0598">Phosphotransferase system</keyword>
<sequence length="152" mass="16998">MNISVARVDERLIHGQIINEWVNRTACTHLLIVDDSLVADEFMSNIYKALAPLWLDVQIRSTASAARYLLATQSEPGRIMLLARTPLPFEALARHGLAPEEITLADRRYFPNKLAVPQASKHAINYLLSAGVRVVAQNAPDDDPKPVRQYKV</sequence>
<evidence type="ECO:0000256" key="3">
    <source>
        <dbReference type="ARBA" id="ARBA00022490"/>
    </source>
</evidence>
<evidence type="ECO:0000256" key="4">
    <source>
        <dbReference type="ARBA" id="ARBA00022597"/>
    </source>
</evidence>
<accession>A0ABV1EAN0</accession>
<protein>
    <submittedName>
        <fullName evidence="9">PTS sugar transporter subunit IIB</fullName>
    </submittedName>
</protein>
<dbReference type="EMBL" id="JBBMFK010000008">
    <property type="protein sequence ID" value="MEQ2443083.1"/>
    <property type="molecule type" value="Genomic_DNA"/>
</dbReference>
<evidence type="ECO:0000256" key="1">
    <source>
        <dbReference type="ARBA" id="ARBA00004496"/>
    </source>
</evidence>
<evidence type="ECO:0000313" key="9">
    <source>
        <dbReference type="EMBL" id="MEQ2443083.1"/>
    </source>
</evidence>